<feature type="compositionally biased region" description="Basic and acidic residues" evidence="1">
    <location>
        <begin position="24"/>
        <end position="40"/>
    </location>
</feature>
<name>A0A091CQJ6_FUKDA</name>
<evidence type="ECO:0000313" key="3">
    <source>
        <dbReference type="Proteomes" id="UP000028990"/>
    </source>
</evidence>
<dbReference type="EMBL" id="KN124757">
    <property type="protein sequence ID" value="KFO20407.1"/>
    <property type="molecule type" value="Genomic_DNA"/>
</dbReference>
<dbReference type="AlphaFoldDB" id="A0A091CQJ6"/>
<evidence type="ECO:0000313" key="2">
    <source>
        <dbReference type="EMBL" id="KFO20407.1"/>
    </source>
</evidence>
<feature type="region of interest" description="Disordered" evidence="1">
    <location>
        <begin position="20"/>
        <end position="40"/>
    </location>
</feature>
<protein>
    <submittedName>
        <fullName evidence="2">Uncharacterized protein</fullName>
    </submittedName>
</protein>
<proteinExistence type="predicted"/>
<accession>A0A091CQJ6</accession>
<keyword evidence="3" id="KW-1185">Reference proteome</keyword>
<organism evidence="2 3">
    <name type="scientific">Fukomys damarensis</name>
    <name type="common">Damaraland mole rat</name>
    <name type="synonym">Cryptomys damarensis</name>
    <dbReference type="NCBI Taxonomy" id="885580"/>
    <lineage>
        <taxon>Eukaryota</taxon>
        <taxon>Metazoa</taxon>
        <taxon>Chordata</taxon>
        <taxon>Craniata</taxon>
        <taxon>Vertebrata</taxon>
        <taxon>Euteleostomi</taxon>
        <taxon>Mammalia</taxon>
        <taxon>Eutheria</taxon>
        <taxon>Euarchontoglires</taxon>
        <taxon>Glires</taxon>
        <taxon>Rodentia</taxon>
        <taxon>Hystricomorpha</taxon>
        <taxon>Bathyergidae</taxon>
        <taxon>Fukomys</taxon>
    </lineage>
</organism>
<sequence length="166" mass="18562">MPFWVGVTALLEQSKIGLNNIDNNKPEKAGPRGEGREGFDTVKSSHRLRDINILHYTSSLAQTLTGHMERFLRLRLTGFSRRQDTRDSRCALLVPLACGWSRKRGLREGKKKVTTGKTVIAGSRLAYCGGERRGEDSITGMSEAPRVMEQRHAVVFLLETPLLPVM</sequence>
<evidence type="ECO:0000256" key="1">
    <source>
        <dbReference type="SAM" id="MobiDB-lite"/>
    </source>
</evidence>
<dbReference type="Proteomes" id="UP000028990">
    <property type="component" value="Unassembled WGS sequence"/>
</dbReference>
<reference evidence="2 3" key="1">
    <citation type="submission" date="2013-11" db="EMBL/GenBank/DDBJ databases">
        <title>The Damaraland mole rat (Fukomys damarensis) genome and evolution of African mole rats.</title>
        <authorList>
            <person name="Gladyshev V.N."/>
            <person name="Fang X."/>
        </authorList>
    </citation>
    <scope>NUCLEOTIDE SEQUENCE [LARGE SCALE GENOMIC DNA]</scope>
    <source>
        <tissue evidence="2">Liver</tissue>
    </source>
</reference>
<gene>
    <name evidence="2" type="ORF">H920_18178</name>
</gene>